<dbReference type="GO" id="GO:0005975">
    <property type="term" value="P:carbohydrate metabolic process"/>
    <property type="evidence" value="ECO:0007669"/>
    <property type="project" value="InterPro"/>
</dbReference>
<evidence type="ECO:0000256" key="3">
    <source>
        <dbReference type="ARBA" id="ARBA00022729"/>
    </source>
</evidence>
<keyword evidence="5" id="KW-0325">Glycoprotein</keyword>
<dbReference type="InterPro" id="IPR015883">
    <property type="entry name" value="Glyco_hydro_20_cat"/>
</dbReference>
<organism evidence="12 13">
    <name type="scientific">Halteria grandinella</name>
    <dbReference type="NCBI Taxonomy" id="5974"/>
    <lineage>
        <taxon>Eukaryota</taxon>
        <taxon>Sar</taxon>
        <taxon>Alveolata</taxon>
        <taxon>Ciliophora</taxon>
        <taxon>Intramacronucleata</taxon>
        <taxon>Spirotrichea</taxon>
        <taxon>Stichotrichia</taxon>
        <taxon>Sporadotrichida</taxon>
        <taxon>Halteriidae</taxon>
        <taxon>Halteria</taxon>
    </lineage>
</organism>
<feature type="active site" description="Proton donor" evidence="8">
    <location>
        <position position="371"/>
    </location>
</feature>
<keyword evidence="3 9" id="KW-0732">Signal</keyword>
<dbReference type="GO" id="GO:0030203">
    <property type="term" value="P:glycosaminoglycan metabolic process"/>
    <property type="evidence" value="ECO:0007669"/>
    <property type="project" value="TreeGrafter"/>
</dbReference>
<comment type="similarity">
    <text evidence="2 7">Belongs to the glycosyl hydrolase 20 family.</text>
</comment>
<keyword evidence="4 7" id="KW-0378">Hydrolase</keyword>
<keyword evidence="13" id="KW-1185">Reference proteome</keyword>
<dbReference type="Proteomes" id="UP000785679">
    <property type="component" value="Unassembled WGS sequence"/>
</dbReference>
<feature type="domain" description="Glycoside hydrolase family 20 catalytic" evidence="10">
    <location>
        <begin position="203"/>
        <end position="540"/>
    </location>
</feature>
<keyword evidence="6 7" id="KW-0326">Glycosidase</keyword>
<evidence type="ECO:0000256" key="7">
    <source>
        <dbReference type="PIRNR" id="PIRNR001093"/>
    </source>
</evidence>
<comment type="caution">
    <text evidence="12">The sequence shown here is derived from an EMBL/GenBank/DDBJ whole genome shotgun (WGS) entry which is preliminary data.</text>
</comment>
<evidence type="ECO:0000259" key="11">
    <source>
        <dbReference type="Pfam" id="PF14845"/>
    </source>
</evidence>
<dbReference type="AlphaFoldDB" id="A0A8J8T3Y1"/>
<evidence type="ECO:0000256" key="4">
    <source>
        <dbReference type="ARBA" id="ARBA00022801"/>
    </source>
</evidence>
<protein>
    <recommendedName>
        <fullName evidence="7">Beta-hexosaminidase</fullName>
        <ecNumber evidence="7">3.2.1.52</ecNumber>
    </recommendedName>
</protein>
<dbReference type="PIRSF" id="PIRSF001093">
    <property type="entry name" value="B-hxosamndse_ab_euk"/>
    <property type="match status" value="1"/>
</dbReference>
<evidence type="ECO:0000256" key="8">
    <source>
        <dbReference type="PIRSR" id="PIRSR001093-1"/>
    </source>
</evidence>
<proteinExistence type="inferred from homology"/>
<dbReference type="GO" id="GO:0016020">
    <property type="term" value="C:membrane"/>
    <property type="evidence" value="ECO:0007669"/>
    <property type="project" value="TreeGrafter"/>
</dbReference>
<dbReference type="Gene3D" id="3.20.20.80">
    <property type="entry name" value="Glycosidases"/>
    <property type="match status" value="1"/>
</dbReference>
<dbReference type="InterPro" id="IPR029019">
    <property type="entry name" value="HEX_eukaryotic_N"/>
</dbReference>
<feature type="signal peptide" evidence="9">
    <location>
        <begin position="1"/>
        <end position="34"/>
    </location>
</feature>
<evidence type="ECO:0000313" key="13">
    <source>
        <dbReference type="Proteomes" id="UP000785679"/>
    </source>
</evidence>
<evidence type="ECO:0000256" key="5">
    <source>
        <dbReference type="ARBA" id="ARBA00023180"/>
    </source>
</evidence>
<feature type="chain" id="PRO_5035286280" description="Beta-hexosaminidase" evidence="9">
    <location>
        <begin position="35"/>
        <end position="595"/>
    </location>
</feature>
<evidence type="ECO:0000259" key="10">
    <source>
        <dbReference type="Pfam" id="PF00728"/>
    </source>
</evidence>
<evidence type="ECO:0000256" key="2">
    <source>
        <dbReference type="ARBA" id="ARBA00006285"/>
    </source>
</evidence>
<dbReference type="PANTHER" id="PTHR22600:SF57">
    <property type="entry name" value="BETA-N-ACETYLHEXOSAMINIDASE"/>
    <property type="match status" value="1"/>
</dbReference>
<dbReference type="FunFam" id="3.20.20.80:FF:000063">
    <property type="entry name" value="Beta-hexosaminidase"/>
    <property type="match status" value="1"/>
</dbReference>
<evidence type="ECO:0000313" key="12">
    <source>
        <dbReference type="EMBL" id="TNV80616.1"/>
    </source>
</evidence>
<dbReference type="InterPro" id="IPR017853">
    <property type="entry name" value="GH"/>
</dbReference>
<dbReference type="PRINTS" id="PR00738">
    <property type="entry name" value="GLHYDRLASE20"/>
</dbReference>
<dbReference type="PANTHER" id="PTHR22600">
    <property type="entry name" value="BETA-HEXOSAMINIDASE"/>
    <property type="match status" value="1"/>
</dbReference>
<evidence type="ECO:0000256" key="1">
    <source>
        <dbReference type="ARBA" id="ARBA00001231"/>
    </source>
</evidence>
<dbReference type="OrthoDB" id="428480at2759"/>
<dbReference type="SUPFAM" id="SSF51445">
    <property type="entry name" value="(Trans)glycosidases"/>
    <property type="match status" value="1"/>
</dbReference>
<evidence type="ECO:0000256" key="9">
    <source>
        <dbReference type="SAM" id="SignalP"/>
    </source>
</evidence>
<comment type="catalytic activity">
    <reaction evidence="1 7">
        <text>Hydrolysis of terminal non-reducing N-acetyl-D-hexosamine residues in N-acetyl-beta-D-hexosaminides.</text>
        <dbReference type="EC" id="3.2.1.52"/>
    </reaction>
</comment>
<feature type="domain" description="Beta-hexosaminidase eukaryotic type N-terminal" evidence="11">
    <location>
        <begin position="48"/>
        <end position="170"/>
    </location>
</feature>
<dbReference type="Pfam" id="PF00728">
    <property type="entry name" value="Glyco_hydro_20"/>
    <property type="match status" value="1"/>
</dbReference>
<dbReference type="Pfam" id="PF14845">
    <property type="entry name" value="Glycohydro_20b2"/>
    <property type="match status" value="1"/>
</dbReference>
<dbReference type="EMBL" id="RRYP01007276">
    <property type="protein sequence ID" value="TNV80616.1"/>
    <property type="molecule type" value="Genomic_DNA"/>
</dbReference>
<accession>A0A8J8T3Y1</accession>
<evidence type="ECO:0000256" key="6">
    <source>
        <dbReference type="ARBA" id="ARBA00023295"/>
    </source>
</evidence>
<gene>
    <name evidence="12" type="ORF">FGO68_gene16681</name>
</gene>
<reference evidence="12" key="1">
    <citation type="submission" date="2019-06" db="EMBL/GenBank/DDBJ databases">
        <authorList>
            <person name="Zheng W."/>
        </authorList>
    </citation>
    <scope>NUCLEOTIDE SEQUENCE</scope>
    <source>
        <strain evidence="12">QDHG01</strain>
    </source>
</reference>
<dbReference type="SUPFAM" id="SSF55545">
    <property type="entry name" value="beta-N-acetylhexosaminidase-like domain"/>
    <property type="match status" value="1"/>
</dbReference>
<dbReference type="EC" id="3.2.1.52" evidence="7"/>
<dbReference type="InterPro" id="IPR025705">
    <property type="entry name" value="Beta_hexosaminidase_sua/sub"/>
</dbReference>
<dbReference type="GO" id="GO:0004563">
    <property type="term" value="F:beta-N-acetylhexosaminidase activity"/>
    <property type="evidence" value="ECO:0007669"/>
    <property type="project" value="UniProtKB-EC"/>
</dbReference>
<sequence>MMHQILPILQYNIINMKHHILLLLLCTTAAVSHAYQFENVTAPPYPVITPKPKSITFDKDTLTIDPCSLQVSVTLPKKLTESVSQFISNSINTFVKVDLFPTQTCNPSPTNLTTLSITLTGETQPNDNVLPPVLQDTDESYTLTIDSVKGAVISAPQFSGVMRALGTFSQVVTGNGQGVEGKAGGSLYEVRHTPIVVTDAPRYKYRGIMLDTSRRFYSVDTITKLLDSMAVAKFNVLHWHIVDDQSFPLELKTSFPSVTFNGAWTQEQVYSQKQIWGIVGHALRLAIRIVPEFDNPGHTRAVGLDPYFREIVRCFNDVDGYTVPGAYRIEGVPHTSTLDPSYEKTYELLSGVFQEMGTLFPDSLIHLGGDEVDTTCFDENPNLKTWMTQQNIANYSELVITHLAKARTLLPEGKRAIYWSDEGSFYQRYRDGDVLMYWGSSANMKNLTELYPKLSYILAPVDYYYLDCSFGNEYGGKSWCDPMKTWWRIYSFEPSDFLPETDERVLGTEVPVWSELMNEEALFQKIWPRAAAMADKMWGPKAAVDLVGLVQRQVSFGEHLNARGIPVTHISGRWCEVIADHCFAEHIPQSIMASQ</sequence>
<dbReference type="InterPro" id="IPR029018">
    <property type="entry name" value="Hex-like_dom2"/>
</dbReference>
<name>A0A8J8T3Y1_HALGN</name>
<dbReference type="Gene3D" id="3.30.379.10">
    <property type="entry name" value="Chitobiase/beta-hexosaminidase domain 2-like"/>
    <property type="match status" value="1"/>
</dbReference>